<proteinExistence type="predicted"/>
<evidence type="ECO:0000256" key="1">
    <source>
        <dbReference type="SAM" id="Phobius"/>
    </source>
</evidence>
<keyword evidence="2" id="KW-0732">Signal</keyword>
<dbReference type="EMBL" id="CAKKNE010000005">
    <property type="protein sequence ID" value="CAH0377610.1"/>
    <property type="molecule type" value="Genomic_DNA"/>
</dbReference>
<name>A0A8J2T0S6_9STRA</name>
<keyword evidence="1" id="KW-1133">Transmembrane helix</keyword>
<accession>A0A8J2T0S6</accession>
<evidence type="ECO:0000256" key="2">
    <source>
        <dbReference type="SAM" id="SignalP"/>
    </source>
</evidence>
<dbReference type="InterPro" id="IPR025333">
    <property type="entry name" value="DUF4239"/>
</dbReference>
<comment type="caution">
    <text evidence="3">The sequence shown here is derived from an EMBL/GenBank/DDBJ whole genome shotgun (WGS) entry which is preliminary data.</text>
</comment>
<gene>
    <name evidence="3" type="ORF">PECAL_5P21490</name>
</gene>
<dbReference type="Proteomes" id="UP000789595">
    <property type="component" value="Unassembled WGS sequence"/>
</dbReference>
<organism evidence="3 4">
    <name type="scientific">Pelagomonas calceolata</name>
    <dbReference type="NCBI Taxonomy" id="35677"/>
    <lineage>
        <taxon>Eukaryota</taxon>
        <taxon>Sar</taxon>
        <taxon>Stramenopiles</taxon>
        <taxon>Ochrophyta</taxon>
        <taxon>Pelagophyceae</taxon>
        <taxon>Pelagomonadales</taxon>
        <taxon>Pelagomonadaceae</taxon>
        <taxon>Pelagomonas</taxon>
    </lineage>
</organism>
<evidence type="ECO:0008006" key="5">
    <source>
        <dbReference type="Google" id="ProtNLM"/>
    </source>
</evidence>
<feature type="signal peptide" evidence="2">
    <location>
        <begin position="1"/>
        <end position="20"/>
    </location>
</feature>
<dbReference type="AlphaFoldDB" id="A0A8J2T0S6"/>
<keyword evidence="1" id="KW-0812">Transmembrane</keyword>
<feature type="transmembrane region" description="Helical" evidence="1">
    <location>
        <begin position="122"/>
        <end position="142"/>
    </location>
</feature>
<evidence type="ECO:0000313" key="3">
    <source>
        <dbReference type="EMBL" id="CAH0377610.1"/>
    </source>
</evidence>
<keyword evidence="1" id="KW-0472">Membrane</keyword>
<protein>
    <recommendedName>
        <fullName evidence="5">SMODS and SLOG-associating 2TM effector domain-containing protein</fullName>
    </recommendedName>
</protein>
<reference evidence="3" key="1">
    <citation type="submission" date="2021-11" db="EMBL/GenBank/DDBJ databases">
        <authorList>
            <consortium name="Genoscope - CEA"/>
            <person name="William W."/>
        </authorList>
    </citation>
    <scope>NUCLEOTIDE SEQUENCE</scope>
</reference>
<feature type="chain" id="PRO_5035269482" description="SMODS and SLOG-associating 2TM effector domain-containing protein" evidence="2">
    <location>
        <begin position="21"/>
        <end position="410"/>
    </location>
</feature>
<keyword evidence="4" id="KW-1185">Reference proteome</keyword>
<evidence type="ECO:0000313" key="4">
    <source>
        <dbReference type="Proteomes" id="UP000789595"/>
    </source>
</evidence>
<feature type="transmembrane region" description="Helical" evidence="1">
    <location>
        <begin position="314"/>
        <end position="333"/>
    </location>
</feature>
<feature type="transmembrane region" description="Helical" evidence="1">
    <location>
        <begin position="273"/>
        <end position="294"/>
    </location>
</feature>
<sequence>MALSSSGALLLASCAWTAVAWAPPRRLAPLRIGTAWAPRGHRASPRVRLLAATEETEVPKNVPEDAPLELTNKILRSMRSFPALVGAGALSWLAPPTLVGTAFFLGTGTDLSREVLNSIEDVVLASLSIVLGTLVSTAVSVLRDRQEKIRCCMLREASLLDTLAQQLVKLFRYDKARLKRVTSVLERYVEEKRKSIRKSTVYGYRDYYAHWDGQQKRSLAILDVVAECLDNQIAGPKYGFSPSSSTAAIYQCEVLVFELNQVRQEYRSALNASLPRGVFTTIIALMVAILYTFACRAAAMGSFAATRQFLSETVVRVLFSLTATSFFAILQVLSDLADTYTGANEQFRVDARILDGATFRIAGAKALAEGTESFDKVLPDLADRPDMFLDDELAEEIEREALAKGDREKW</sequence>
<dbReference type="Pfam" id="PF14023">
    <property type="entry name" value="Bestrophin-like"/>
    <property type="match status" value="1"/>
</dbReference>